<organism evidence="9 10">
    <name type="scientific">Mycoplasma capricolum subsp. capricolum</name>
    <dbReference type="NCBI Taxonomy" id="40479"/>
    <lineage>
        <taxon>Bacteria</taxon>
        <taxon>Bacillati</taxon>
        <taxon>Mycoplasmatota</taxon>
        <taxon>Mollicutes</taxon>
        <taxon>Mycoplasmataceae</taxon>
        <taxon>Mycoplasma</taxon>
    </lineage>
</organism>
<dbReference type="AlphaFoldDB" id="A0A0C2VFR6"/>
<proteinExistence type="inferred from homology"/>
<dbReference type="NCBIfam" id="TIGR01063">
    <property type="entry name" value="gyrA"/>
    <property type="match status" value="1"/>
</dbReference>
<dbReference type="NCBIfam" id="NF004044">
    <property type="entry name" value="PRK05561.1"/>
    <property type="match status" value="1"/>
</dbReference>
<dbReference type="GO" id="GO:0005524">
    <property type="term" value="F:ATP binding"/>
    <property type="evidence" value="ECO:0007669"/>
    <property type="project" value="InterPro"/>
</dbReference>
<gene>
    <name evidence="9" type="primary">gyrA</name>
    <name evidence="9" type="ORF">MCGM508_01415</name>
</gene>
<comment type="similarity">
    <text evidence="2">Belongs to the type II topoisomerase GyrA/ParC subunit family.</text>
</comment>
<dbReference type="PROSITE" id="PS52040">
    <property type="entry name" value="TOPO_IIA"/>
    <property type="match status" value="1"/>
</dbReference>
<dbReference type="Pfam" id="PF00521">
    <property type="entry name" value="DNA_topoisoIV"/>
    <property type="match status" value="1"/>
</dbReference>
<dbReference type="Gene3D" id="1.10.268.10">
    <property type="entry name" value="Topoisomerase, domain 3"/>
    <property type="match status" value="1"/>
</dbReference>
<dbReference type="PANTHER" id="PTHR43493">
    <property type="entry name" value="DNA GYRASE/TOPOISOMERASE SUBUNIT A"/>
    <property type="match status" value="1"/>
</dbReference>
<dbReference type="Gene3D" id="3.90.199.10">
    <property type="entry name" value="Topoisomerase II, domain 5"/>
    <property type="match status" value="1"/>
</dbReference>
<dbReference type="InterPro" id="IPR013760">
    <property type="entry name" value="Topo_IIA-like_dom_sf"/>
</dbReference>
<evidence type="ECO:0000256" key="6">
    <source>
        <dbReference type="ARBA" id="ARBA00023235"/>
    </source>
</evidence>
<dbReference type="GO" id="GO:0006265">
    <property type="term" value="P:DNA topological change"/>
    <property type="evidence" value="ECO:0007669"/>
    <property type="project" value="UniProtKB-UniRule"/>
</dbReference>
<dbReference type="SMART" id="SM00434">
    <property type="entry name" value="TOP4c"/>
    <property type="match status" value="1"/>
</dbReference>
<dbReference type="InterPro" id="IPR035516">
    <property type="entry name" value="Gyrase/topoIV_suA_C"/>
</dbReference>
<evidence type="ECO:0000313" key="10">
    <source>
        <dbReference type="Proteomes" id="UP000031975"/>
    </source>
</evidence>
<keyword evidence="6 7" id="KW-0413">Isomerase</keyword>
<dbReference type="CDD" id="cd00187">
    <property type="entry name" value="TOP4c"/>
    <property type="match status" value="1"/>
</dbReference>
<dbReference type="InterPro" id="IPR002205">
    <property type="entry name" value="Topo_IIA_dom_A"/>
</dbReference>
<evidence type="ECO:0000256" key="3">
    <source>
        <dbReference type="ARBA" id="ARBA00012895"/>
    </source>
</evidence>
<feature type="domain" description="Topo IIA-type catalytic" evidence="8">
    <location>
        <begin position="48"/>
        <end position="513"/>
    </location>
</feature>
<evidence type="ECO:0000313" key="9">
    <source>
        <dbReference type="EMBL" id="KIM13738.1"/>
    </source>
</evidence>
<dbReference type="GO" id="GO:0034335">
    <property type="term" value="F:DNA negative supercoiling activity"/>
    <property type="evidence" value="ECO:0007669"/>
    <property type="project" value="UniProtKB-ARBA"/>
</dbReference>
<dbReference type="SUPFAM" id="SSF101904">
    <property type="entry name" value="GyrA/ParC C-terminal domain-like"/>
    <property type="match status" value="1"/>
</dbReference>
<comment type="catalytic activity">
    <reaction evidence="1 7">
        <text>ATP-dependent breakage, passage and rejoining of double-stranded DNA.</text>
        <dbReference type="EC" id="5.6.2.2"/>
    </reaction>
</comment>
<dbReference type="Gene3D" id="3.30.1360.40">
    <property type="match status" value="1"/>
</dbReference>
<evidence type="ECO:0000256" key="7">
    <source>
        <dbReference type="PROSITE-ProRule" id="PRU01384"/>
    </source>
</evidence>
<dbReference type="SUPFAM" id="SSF56719">
    <property type="entry name" value="Type II DNA topoisomerase"/>
    <property type="match status" value="1"/>
</dbReference>
<evidence type="ECO:0000256" key="1">
    <source>
        <dbReference type="ARBA" id="ARBA00000185"/>
    </source>
</evidence>
<dbReference type="GO" id="GO:0003677">
    <property type="term" value="F:DNA binding"/>
    <property type="evidence" value="ECO:0007669"/>
    <property type="project" value="UniProtKB-UniRule"/>
</dbReference>
<evidence type="ECO:0000259" key="8">
    <source>
        <dbReference type="PROSITE" id="PS52040"/>
    </source>
</evidence>
<dbReference type="InterPro" id="IPR050220">
    <property type="entry name" value="Type_II_DNA_Topoisomerases"/>
</dbReference>
<reference evidence="9 10" key="1">
    <citation type="submission" date="2015-01" db="EMBL/GenBank/DDBJ databases">
        <title>Draft Genome Sequence of Mycoplasma capricolum subsp. capricolum str. GM508D.</title>
        <authorList>
            <person name="Calcutt M.J."/>
            <person name="Foecking M.F."/>
        </authorList>
    </citation>
    <scope>NUCLEOTIDE SEQUENCE [LARGE SCALE GENOMIC DNA]</scope>
    <source>
        <strain evidence="9 10">GM508D</strain>
    </source>
</reference>
<dbReference type="EC" id="5.6.2.2" evidence="3"/>
<accession>A0A0C2VFR6</accession>
<dbReference type="InterPro" id="IPR013757">
    <property type="entry name" value="Topo_IIA_A_a_sf"/>
</dbReference>
<evidence type="ECO:0000256" key="5">
    <source>
        <dbReference type="ARBA" id="ARBA00023125"/>
    </source>
</evidence>
<keyword evidence="5 7" id="KW-0238">DNA-binding</keyword>
<dbReference type="NCBIfam" id="NF004043">
    <property type="entry name" value="PRK05560.1"/>
    <property type="match status" value="1"/>
</dbReference>
<keyword evidence="4 7" id="KW-0799">Topoisomerase</keyword>
<dbReference type="RefSeq" id="WP_041159658.1">
    <property type="nucleotide sequence ID" value="NZ_CP143995.1"/>
</dbReference>
<feature type="active site" description="O-(5'-phospho-DNA)-tyrosine intermediate" evidence="7">
    <location>
        <position position="136"/>
    </location>
</feature>
<comment type="caution">
    <text evidence="9">The sequence shown here is derived from an EMBL/GenBank/DDBJ whole genome shotgun (WGS) entry which is preliminary data.</text>
</comment>
<dbReference type="EMBL" id="JXQB01000001">
    <property type="protein sequence ID" value="KIM13738.1"/>
    <property type="molecule type" value="Genomic_DNA"/>
</dbReference>
<dbReference type="Gene3D" id="2.120.10.90">
    <property type="entry name" value="DNA gyrase/topoisomerase IV, subunit A, C-terminal"/>
    <property type="match status" value="1"/>
</dbReference>
<dbReference type="GO" id="GO:0005737">
    <property type="term" value="C:cytoplasm"/>
    <property type="evidence" value="ECO:0007669"/>
    <property type="project" value="TreeGrafter"/>
</dbReference>
<dbReference type="FunFam" id="1.10.268.10:FF:000001">
    <property type="entry name" value="DNA gyrase subunit A"/>
    <property type="match status" value="1"/>
</dbReference>
<dbReference type="InterPro" id="IPR013758">
    <property type="entry name" value="Topo_IIA_A/C_ab"/>
</dbReference>
<sequence length="834" mass="94649">MNNENNNNDSLDENQNHYHGKISPIDISTEVRKDFLEYAMSVIVSRALPDLKDGLKPVHRRIIYAMNDLGITSDKPHKKSARIVGEVIGKYHPHGDSAVYETMVRMAQEFSYRYPLIDGHGNFGSIDGDGAAAMRYTEARLAKISNYLIKDIDMDTVPFIDNYDASEHEPAYLTGYLPNLLVNGTMGIAVGMATSIPPHNLKEVVSAINAYIDNNDITIDEILDNHILGPDFPTGALMTNGSKMREGYKTGRGSVIIRAKIDFEENKKHDRFVVTEIPYQTNKAKIIEKIAELVKDKTIEGIFDIRDESNYEGIRIIIELKKDANPDVVLSKLYKYTALQSSFSINLLTLNNNLPVLLDLKTIIKNYVEFQVNVIIKRSIFEKNKLTKRYHILEALHIALDNVDDVINIIKNSKTSEEAKIQLTNKYNFDEEQNKAILDMRLQRLVGLERDKITLEMTNIKERLTYLDILINTKEEQNNVLKNQLNEIADKFGDNRRTELIDEELINIEDEELIPDLKWMILLSQEGYIRRINPDEFRIQKRGGRGVSVNAEPNDPIDIATMGKAKDWVLFFTNSGKVYRTKLYNIRSYSRTARGLPIVNFLNDLTSEDKITAILPLRNNKEKFNYLTFVTQKGMIKRTKISEFENINRNGKKAINLRENDQLVSVFATTGQDTIFIANESGKVIRIKESVVNPQSRVGSGVRALKLETNDVVVGAISSFKLTHITTVSNKGLFKKTPIDDYRISGRNGKGIKVMNLNQRTGKFKAIIDARETDLILIISSDGNLIKTKVSNIPSLSRNASGVKAIRLADNQEINAITLEYRKHGLENEDFEED</sequence>
<name>A0A0C2VFR6_MYCCA</name>
<dbReference type="Pfam" id="PF03989">
    <property type="entry name" value="DNA_gyraseA_C"/>
    <property type="match status" value="6"/>
</dbReference>
<dbReference type="FunFam" id="3.30.1360.40:FF:000002">
    <property type="entry name" value="DNA gyrase subunit A"/>
    <property type="match status" value="1"/>
</dbReference>
<dbReference type="InterPro" id="IPR006691">
    <property type="entry name" value="GyrA/parC_rep"/>
</dbReference>
<dbReference type="GeneID" id="23779005"/>
<dbReference type="Proteomes" id="UP000031975">
    <property type="component" value="Unassembled WGS sequence"/>
</dbReference>
<protein>
    <recommendedName>
        <fullName evidence="3">DNA topoisomerase (ATP-hydrolyzing)</fullName>
        <ecNumber evidence="3">5.6.2.2</ecNumber>
    </recommendedName>
</protein>
<evidence type="ECO:0000256" key="2">
    <source>
        <dbReference type="ARBA" id="ARBA00008263"/>
    </source>
</evidence>
<dbReference type="GO" id="GO:0009330">
    <property type="term" value="C:DNA topoisomerase type II (double strand cut, ATP-hydrolyzing) complex"/>
    <property type="evidence" value="ECO:0007669"/>
    <property type="project" value="TreeGrafter"/>
</dbReference>
<evidence type="ECO:0000256" key="4">
    <source>
        <dbReference type="ARBA" id="ARBA00023029"/>
    </source>
</evidence>
<dbReference type="PANTHER" id="PTHR43493:SF5">
    <property type="entry name" value="DNA GYRASE SUBUNIT A, CHLOROPLASTIC_MITOCHONDRIAL"/>
    <property type="match status" value="1"/>
</dbReference>